<protein>
    <submittedName>
        <fullName evidence="1">Uncharacterized protein</fullName>
    </submittedName>
</protein>
<accession>A0A0N7LN71</accession>
<dbReference type="AlphaFoldDB" id="A0A0N7LN71"/>
<evidence type="ECO:0000313" key="2">
    <source>
        <dbReference type="Proteomes" id="UP000050786"/>
    </source>
</evidence>
<evidence type="ECO:0000313" key="1">
    <source>
        <dbReference type="EMBL" id="CUH41604.1"/>
    </source>
</evidence>
<organism evidence="1 2">
    <name type="scientific">Ruegeria atlantica</name>
    <dbReference type="NCBI Taxonomy" id="81569"/>
    <lineage>
        <taxon>Bacteria</taxon>
        <taxon>Pseudomonadati</taxon>
        <taxon>Pseudomonadota</taxon>
        <taxon>Alphaproteobacteria</taxon>
        <taxon>Rhodobacterales</taxon>
        <taxon>Roseobacteraceae</taxon>
        <taxon>Ruegeria</taxon>
    </lineage>
</organism>
<dbReference type="Proteomes" id="UP000050786">
    <property type="component" value="Unassembled WGS sequence"/>
</dbReference>
<dbReference type="RefSeq" id="WP_058271699.1">
    <property type="nucleotide sequence ID" value="NZ_CANLTD010000001.1"/>
</dbReference>
<proteinExistence type="predicted"/>
<dbReference type="EMBL" id="CYPS01000008">
    <property type="protein sequence ID" value="CUH41604.1"/>
    <property type="molecule type" value="Genomic_DNA"/>
</dbReference>
<sequence>MFLKPVHTSKLKKPLALSQRIEELRARPPEYINHGQALLIQGIAAASLREQVLTEDRISLDD</sequence>
<reference evidence="2" key="1">
    <citation type="submission" date="2015-09" db="EMBL/GenBank/DDBJ databases">
        <authorList>
            <person name="Rodrigo-Torres L."/>
            <person name="Arahal D.R."/>
        </authorList>
    </citation>
    <scope>NUCLEOTIDE SEQUENCE [LARGE SCALE GENOMIC DNA]</scope>
    <source>
        <strain evidence="2">CECT 4293</strain>
    </source>
</reference>
<gene>
    <name evidence="1" type="ORF">RUM4293_00480</name>
</gene>
<name>A0A0N7LN71_9RHOB</name>
<keyword evidence="2" id="KW-1185">Reference proteome</keyword>